<feature type="binding site" evidence="10">
    <location>
        <begin position="405"/>
        <end position="408"/>
    </location>
    <ligand>
        <name>FAD</name>
        <dbReference type="ChEBI" id="CHEBI:57692"/>
    </ligand>
</feature>
<evidence type="ECO:0000256" key="4">
    <source>
        <dbReference type="ARBA" id="ARBA00022490"/>
    </source>
</evidence>
<dbReference type="InterPro" id="IPR039261">
    <property type="entry name" value="FNR_nucleotide-bd"/>
</dbReference>
<feature type="binding site" evidence="10">
    <location>
        <begin position="544"/>
        <end position="548"/>
    </location>
    <ligand>
        <name>NADP(+)</name>
        <dbReference type="ChEBI" id="CHEBI:58349"/>
    </ligand>
</feature>
<comment type="caution">
    <text evidence="10">Lacks conserved residue(s) required for the propagation of feature annotation.</text>
</comment>
<evidence type="ECO:0000313" key="14">
    <source>
        <dbReference type="EMBL" id="CAG6668791.1"/>
    </source>
</evidence>
<feature type="binding site" evidence="10">
    <location>
        <position position="637"/>
    </location>
    <ligand>
        <name>FAD</name>
        <dbReference type="ChEBI" id="CHEBI:57692"/>
    </ligand>
</feature>
<dbReference type="InterPro" id="IPR001709">
    <property type="entry name" value="Flavoprot_Pyr_Nucl_cyt_Rdtase"/>
</dbReference>
<dbReference type="Pfam" id="PF00667">
    <property type="entry name" value="FAD_binding_1"/>
    <property type="match status" value="1"/>
</dbReference>
<dbReference type="GO" id="GO:0005829">
    <property type="term" value="C:cytosol"/>
    <property type="evidence" value="ECO:0007669"/>
    <property type="project" value="TreeGrafter"/>
</dbReference>
<feature type="region of interest" description="Disordered" evidence="11">
    <location>
        <begin position="599"/>
        <end position="620"/>
    </location>
</feature>
<dbReference type="GO" id="GO:0160246">
    <property type="term" value="F:NADPH-iron-sulfur [2Fe-2S] protein oxidoreductase activity"/>
    <property type="evidence" value="ECO:0007669"/>
    <property type="project" value="InterPro"/>
</dbReference>
<dbReference type="GO" id="GO:0016226">
    <property type="term" value="P:iron-sulfur cluster assembly"/>
    <property type="evidence" value="ECO:0007669"/>
    <property type="project" value="UniProtKB-UniRule"/>
</dbReference>
<keyword evidence="7 10" id="KW-0274">FAD</keyword>
<comment type="cofactor">
    <cofactor evidence="1 10">
        <name>FMN</name>
        <dbReference type="ChEBI" id="CHEBI:58210"/>
    </cofactor>
</comment>
<keyword evidence="8 10" id="KW-0521">NADP</keyword>
<dbReference type="InterPro" id="IPR028879">
    <property type="entry name" value="NDOR1"/>
</dbReference>
<proteinExistence type="inferred from homology"/>
<feature type="domain" description="Flavodoxin-like" evidence="12">
    <location>
        <begin position="28"/>
        <end position="172"/>
    </location>
</feature>
<dbReference type="PRINTS" id="PR00369">
    <property type="entry name" value="FLAVODOXIN"/>
</dbReference>
<comment type="subcellular location">
    <subcellularLocation>
        <location evidence="3 10">Cytoplasm</location>
    </subcellularLocation>
</comment>
<comment type="similarity">
    <text evidence="10">In the C-terminal section; belongs to the flavoprotein pyridine nucleotide cytochrome reductase family.</text>
</comment>
<keyword evidence="5 10" id="KW-0285">Flavoprotein</keyword>
<evidence type="ECO:0000256" key="5">
    <source>
        <dbReference type="ARBA" id="ARBA00022630"/>
    </source>
</evidence>
<evidence type="ECO:0000259" key="13">
    <source>
        <dbReference type="PROSITE" id="PS51384"/>
    </source>
</evidence>
<dbReference type="Gene3D" id="2.40.30.10">
    <property type="entry name" value="Translation factors"/>
    <property type="match status" value="1"/>
</dbReference>
<dbReference type="InterPro" id="IPR001433">
    <property type="entry name" value="OxRdtase_FAD/NAD-bd"/>
</dbReference>
<comment type="similarity">
    <text evidence="10">Belongs to the NADPH-dependent diflavin oxidoreductase NDOR1 family.</text>
</comment>
<dbReference type="FunFam" id="3.40.50.360:FF:000015">
    <property type="entry name" value="NADPH-dependent diflavin oxidoreductase 1"/>
    <property type="match status" value="1"/>
</dbReference>
<evidence type="ECO:0000256" key="8">
    <source>
        <dbReference type="ARBA" id="ARBA00022857"/>
    </source>
</evidence>
<dbReference type="Gene3D" id="1.20.990.10">
    <property type="entry name" value="NADPH-cytochrome p450 Reductase, Chain A, domain 3"/>
    <property type="match status" value="1"/>
</dbReference>
<dbReference type="GO" id="GO:0016651">
    <property type="term" value="F:oxidoreductase activity, acting on NAD(P)H"/>
    <property type="evidence" value="ECO:0007669"/>
    <property type="project" value="UniProtKB-UniRule"/>
</dbReference>
<organism evidence="14">
    <name type="scientific">Cacopsylla melanoneura</name>
    <dbReference type="NCBI Taxonomy" id="428564"/>
    <lineage>
        <taxon>Eukaryota</taxon>
        <taxon>Metazoa</taxon>
        <taxon>Ecdysozoa</taxon>
        <taxon>Arthropoda</taxon>
        <taxon>Hexapoda</taxon>
        <taxon>Insecta</taxon>
        <taxon>Pterygota</taxon>
        <taxon>Neoptera</taxon>
        <taxon>Paraneoptera</taxon>
        <taxon>Hemiptera</taxon>
        <taxon>Sternorrhyncha</taxon>
        <taxon>Psylloidea</taxon>
        <taxon>Psyllidae</taxon>
        <taxon>Psyllinae</taxon>
        <taxon>Cacopsylla</taxon>
    </lineage>
</organism>
<evidence type="ECO:0000256" key="9">
    <source>
        <dbReference type="ARBA" id="ARBA00023002"/>
    </source>
</evidence>
<evidence type="ECO:0000259" key="12">
    <source>
        <dbReference type="PROSITE" id="PS50902"/>
    </source>
</evidence>
<dbReference type="SUPFAM" id="SSF52218">
    <property type="entry name" value="Flavoproteins"/>
    <property type="match status" value="1"/>
</dbReference>
<dbReference type="Pfam" id="PF00258">
    <property type="entry name" value="Flavodoxin_1"/>
    <property type="match status" value="1"/>
</dbReference>
<dbReference type="GO" id="GO:0050660">
    <property type="term" value="F:flavin adenine dinucleotide binding"/>
    <property type="evidence" value="ECO:0007669"/>
    <property type="project" value="UniProtKB-UniRule"/>
</dbReference>
<dbReference type="SUPFAM" id="SSF63380">
    <property type="entry name" value="Riboflavin synthase domain-like"/>
    <property type="match status" value="1"/>
</dbReference>
<dbReference type="PRINTS" id="PR00371">
    <property type="entry name" value="FPNCR"/>
</dbReference>
<feature type="binding site" evidence="10">
    <location>
        <begin position="119"/>
        <end position="128"/>
    </location>
    <ligand>
        <name>FMN</name>
        <dbReference type="ChEBI" id="CHEBI:58210"/>
    </ligand>
</feature>
<name>A0A8D8SHP6_9HEMI</name>
<sequence>MDSSHKLLILYSFPQVYSQFPMDSSHKLLILYASQTGTAQEVAERLWRESKRHGFDGPISSMDEYPINSLIFDTLVVFVCSTTGQGDPPDNMRKFWKFLLRKNLPENSLQNMTFAVLGLGDSSYVKFNFVAKKLHRRLESLGAAPLIEVGLADDQHDLGADAVVDVWLRELWNKLSQQTGVSKVIANGSEEKGLPFSRWKVSLLDKQEANDNQEQDNVTKTLKIENTEDTKLIANERLTPDTHFQDVRHIRLHQPNSLVYSPGDVLLVHPHNRSSSVTKALELLQDRDQPLVETTRLLVEQKTQHMPVPYSLRQACTIGQLVRCYWDLNAVPKRYTFEVLSHFTPSDLEKEKLIEFTSAEGQTELLNYAHRPKRTILEMLTDFPHATRNVPVDYLFELFTPIRPRAFSIASSPKTHRPEIHLLVAIVKYKTKLLNPRYGLCSNYFASLSSGDPLTIAVKRGSFVFPTNLDRPVIMIGPGTGVAPFRSYIHTRLASQTGSSTLLHLFFGCRSKQADYYYREEWERAVDEGQLSVYTAFSRDQEEKIYVQHVMSRHLPLLSRLLVVQSATVLIAGNANDMPNAVREVLIKAATLGLNRQEKKGEKGDVSLEVKGEEEEERGKRYVEEMERVGRLQTETWA</sequence>
<evidence type="ECO:0000256" key="6">
    <source>
        <dbReference type="ARBA" id="ARBA00022643"/>
    </source>
</evidence>
<dbReference type="GO" id="GO:0005634">
    <property type="term" value="C:nucleus"/>
    <property type="evidence" value="ECO:0007669"/>
    <property type="project" value="UniProtKB-ARBA"/>
</dbReference>
<dbReference type="PANTHER" id="PTHR19384">
    <property type="entry name" value="NITRIC OXIDE SYNTHASE-RELATED"/>
    <property type="match status" value="1"/>
</dbReference>
<keyword evidence="4 10" id="KW-0963">Cytoplasm</keyword>
<comment type="catalytic activity">
    <reaction evidence="10">
        <text>2 oxidized [2Fe-2S]-[protein] + NADPH = 2 reduced [2Fe-2S]-[protein] + NADP(+) + H(+)</text>
        <dbReference type="Rhea" id="RHEA:67716"/>
        <dbReference type="Rhea" id="RHEA-COMP:17327"/>
        <dbReference type="Rhea" id="RHEA-COMP:17328"/>
        <dbReference type="ChEBI" id="CHEBI:15378"/>
        <dbReference type="ChEBI" id="CHEBI:33737"/>
        <dbReference type="ChEBI" id="CHEBI:33738"/>
        <dbReference type="ChEBI" id="CHEBI:57783"/>
        <dbReference type="ChEBI" id="CHEBI:58349"/>
    </reaction>
</comment>
<dbReference type="PROSITE" id="PS51384">
    <property type="entry name" value="FAD_FR"/>
    <property type="match status" value="1"/>
</dbReference>
<evidence type="ECO:0000256" key="2">
    <source>
        <dbReference type="ARBA" id="ARBA00001974"/>
    </source>
</evidence>
<dbReference type="InterPro" id="IPR023173">
    <property type="entry name" value="NADPH_Cyt_P450_Rdtase_alpha"/>
</dbReference>
<dbReference type="Gene3D" id="3.40.50.80">
    <property type="entry name" value="Nucleotide-binding domain of ferredoxin-NADP reductase (FNR) module"/>
    <property type="match status" value="1"/>
</dbReference>
<protein>
    <recommendedName>
        <fullName evidence="10">NADPH-dependent diflavin oxidoreductase 1</fullName>
        <ecNumber evidence="10">1.18.1.-</ecNumber>
    </recommendedName>
    <alternativeName>
        <fullName evidence="10">NADPH-dependent FMN and FAD-containing oxidoreductase</fullName>
    </alternativeName>
</protein>
<dbReference type="AlphaFoldDB" id="A0A8D8SHP6"/>
<dbReference type="InterPro" id="IPR001094">
    <property type="entry name" value="Flavdoxin-like"/>
</dbReference>
<dbReference type="InterPro" id="IPR017938">
    <property type="entry name" value="Riboflavin_synthase-like_b-brl"/>
</dbReference>
<dbReference type="PROSITE" id="PS50902">
    <property type="entry name" value="FLAVODOXIN_LIKE"/>
    <property type="match status" value="1"/>
</dbReference>
<reference evidence="14" key="1">
    <citation type="submission" date="2021-05" db="EMBL/GenBank/DDBJ databases">
        <authorList>
            <person name="Alioto T."/>
            <person name="Alioto T."/>
            <person name="Gomez Garrido J."/>
        </authorList>
    </citation>
    <scope>NUCLEOTIDE SEQUENCE</scope>
</reference>
<dbReference type="GO" id="GO:0050661">
    <property type="term" value="F:NADP binding"/>
    <property type="evidence" value="ECO:0007669"/>
    <property type="project" value="UniProtKB-UniRule"/>
</dbReference>
<accession>A0A8D8SHP6</accession>
<dbReference type="PANTHER" id="PTHR19384:SF10">
    <property type="entry name" value="NADPH-DEPENDENT DIFLAVIN OXIDOREDUCTASE 1"/>
    <property type="match status" value="1"/>
</dbReference>
<dbReference type="FunFam" id="3.40.50.80:FF:000032">
    <property type="entry name" value="NADPH-dependent diflavin oxidoreductase 1"/>
    <property type="match status" value="1"/>
</dbReference>
<dbReference type="SUPFAM" id="SSF52343">
    <property type="entry name" value="Ferredoxin reductase-like, C-terminal NADP-linked domain"/>
    <property type="match status" value="1"/>
</dbReference>
<dbReference type="Gene3D" id="3.40.50.360">
    <property type="match status" value="1"/>
</dbReference>
<evidence type="ECO:0000256" key="11">
    <source>
        <dbReference type="SAM" id="MobiDB-lite"/>
    </source>
</evidence>
<feature type="binding site" evidence="10">
    <location>
        <begin position="81"/>
        <end position="84"/>
    </location>
    <ligand>
        <name>FMN</name>
        <dbReference type="ChEBI" id="CHEBI:58210"/>
    </ligand>
</feature>
<dbReference type="Pfam" id="PF00175">
    <property type="entry name" value="NAD_binding_1"/>
    <property type="match status" value="1"/>
</dbReference>
<feature type="binding site" evidence="10">
    <location>
        <position position="480"/>
    </location>
    <ligand>
        <name>NADP(+)</name>
        <dbReference type="ChEBI" id="CHEBI:58349"/>
    </ligand>
</feature>
<dbReference type="InterPro" id="IPR003097">
    <property type="entry name" value="CysJ-like_FAD-binding"/>
</dbReference>
<dbReference type="EC" id="1.18.1.-" evidence="10"/>
<feature type="binding site" evidence="10">
    <location>
        <position position="154"/>
    </location>
    <ligand>
        <name>FMN</name>
        <dbReference type="ChEBI" id="CHEBI:58210"/>
    </ligand>
</feature>
<feature type="binding site" evidence="10">
    <location>
        <begin position="538"/>
        <end position="539"/>
    </location>
    <ligand>
        <name>NADP(+)</name>
        <dbReference type="ChEBI" id="CHEBI:58349"/>
    </ligand>
</feature>
<keyword evidence="9 10" id="KW-0560">Oxidoreductase</keyword>
<comment type="function">
    <text evidence="10">NADPH-dependent reductase which is a central component of the cytosolic iron-sulfur (Fe-S) protein assembly (CIA) machinery. Transfers electrons from NADPH via its FAD and FMN prosthetic groups to the [2Fe-2S] cluster of the anamorsin/DRE2 homolog, another key component of the CIA machinery. In turn, this reduced cluster provides electrons for assembly of cytosolic iron-sulfur cluster proteins.</text>
</comment>
<evidence type="ECO:0000256" key="3">
    <source>
        <dbReference type="ARBA" id="ARBA00004496"/>
    </source>
</evidence>
<dbReference type="EMBL" id="HBUF01219582">
    <property type="protein sequence ID" value="CAG6668791.1"/>
    <property type="molecule type" value="Transcribed_RNA"/>
</dbReference>
<evidence type="ECO:0000256" key="7">
    <source>
        <dbReference type="ARBA" id="ARBA00022827"/>
    </source>
</evidence>
<dbReference type="GO" id="GO:0010181">
    <property type="term" value="F:FMN binding"/>
    <property type="evidence" value="ECO:0007669"/>
    <property type="project" value="UniProtKB-UniRule"/>
</dbReference>
<comment type="cofactor">
    <cofactor evidence="2 10">
        <name>FAD</name>
        <dbReference type="ChEBI" id="CHEBI:57692"/>
    </cofactor>
</comment>
<evidence type="ECO:0000256" key="1">
    <source>
        <dbReference type="ARBA" id="ARBA00001917"/>
    </source>
</evidence>
<feature type="domain" description="FAD-binding FR-type" evidence="13">
    <location>
        <begin position="225"/>
        <end position="466"/>
    </location>
</feature>
<keyword evidence="6 10" id="KW-0288">FMN</keyword>
<dbReference type="InterPro" id="IPR017927">
    <property type="entry name" value="FAD-bd_FR_type"/>
</dbReference>
<evidence type="ECO:0000256" key="10">
    <source>
        <dbReference type="HAMAP-Rule" id="MF_03178"/>
    </source>
</evidence>
<dbReference type="InterPro" id="IPR008254">
    <property type="entry name" value="Flavodoxin/NO_synth"/>
</dbReference>
<dbReference type="HAMAP" id="MF_03178">
    <property type="entry name" value="NDOR1"/>
    <property type="match status" value="1"/>
</dbReference>
<dbReference type="InterPro" id="IPR029039">
    <property type="entry name" value="Flavoprotein-like_sf"/>
</dbReference>
<feature type="binding site" evidence="10">
    <location>
        <begin position="34"/>
        <end position="39"/>
    </location>
    <ligand>
        <name>FMN</name>
        <dbReference type="ChEBI" id="CHEBI:58210"/>
    </ligand>
</feature>
<feature type="binding site" evidence="10">
    <location>
        <begin position="439"/>
        <end position="442"/>
    </location>
    <ligand>
        <name>FAD</name>
        <dbReference type="ChEBI" id="CHEBI:57692"/>
    </ligand>
</feature>
<comment type="similarity">
    <text evidence="10">In the N-terminal section; belongs to the flavodoxin family.</text>
</comment>